<reference evidence="2 3" key="1">
    <citation type="submission" date="2020-08" db="EMBL/GenBank/DDBJ databases">
        <title>Genomic Encyclopedia of Type Strains, Phase IV (KMG-IV): sequencing the most valuable type-strain genomes for metagenomic binning, comparative biology and taxonomic classification.</title>
        <authorList>
            <person name="Goeker M."/>
        </authorList>
    </citation>
    <scope>NUCLEOTIDE SEQUENCE [LARGE SCALE GENOMIC DNA]</scope>
    <source>
        <strain evidence="2 3">DSM 101791</strain>
    </source>
</reference>
<feature type="transmembrane region" description="Helical" evidence="1">
    <location>
        <begin position="459"/>
        <end position="477"/>
    </location>
</feature>
<gene>
    <name evidence="2" type="ORF">HNQ09_002951</name>
</gene>
<comment type="caution">
    <text evidence="2">The sequence shown here is derived from an EMBL/GenBank/DDBJ whole genome shotgun (WGS) entry which is preliminary data.</text>
</comment>
<feature type="transmembrane region" description="Helical" evidence="1">
    <location>
        <begin position="248"/>
        <end position="271"/>
    </location>
</feature>
<feature type="transmembrane region" description="Helical" evidence="1">
    <location>
        <begin position="183"/>
        <end position="204"/>
    </location>
</feature>
<feature type="transmembrane region" description="Helical" evidence="1">
    <location>
        <begin position="29"/>
        <end position="51"/>
    </location>
</feature>
<dbReference type="Proteomes" id="UP000525389">
    <property type="component" value="Unassembled WGS sequence"/>
</dbReference>
<sequence length="507" mass="52229">MRPGSLPWLLRWQTRWAWQGLGLATRRGLIAGLIFAALLGVGGFFLLRSLLSGLPLGGPLPDAALGPLTLGLAFVFTLTLSASVTAALEALYTRGDLDLLLHSPVAPRTVLASRALGVALSGALGSALLIVPVTFLLAVLGAWRGLGLLGWWLGAALLAAALGLWLTLGLVRALGVRRARVTASVVGALLGASLFLTFQLPNILGRGGGSDVLLRTLEGFAPGRGGWPERASPLWWPARAVWSEPGPLLAVTLGPALVFALGLPALTRLFLRGVAASAEGGGGQRRAAQAAAGPLRFRPARQATLLKEWRMVGRDPELLSRTLLQLVYLLPLLASAWRGSVGGAASAGIVLLGASLASALAHLTLNAEDAPDLLVTAPRSPAALRRDKWLAAALPPLTLGVLGVGVFAARDLLAPGLALALLGLVALGVAGSALLVLWRPLPVRRADAFKTRPGNTLGQTLLTLLFQGGLSLGAYALARGQAWSLAPLLAAGVALAVAYGGRGTDAR</sequence>
<feature type="transmembrane region" description="Helical" evidence="1">
    <location>
        <begin position="483"/>
        <end position="501"/>
    </location>
</feature>
<organism evidence="2 3">
    <name type="scientific">Deinococcus budaensis</name>
    <dbReference type="NCBI Taxonomy" id="1665626"/>
    <lineage>
        <taxon>Bacteria</taxon>
        <taxon>Thermotogati</taxon>
        <taxon>Deinococcota</taxon>
        <taxon>Deinococci</taxon>
        <taxon>Deinococcales</taxon>
        <taxon>Deinococcaceae</taxon>
        <taxon>Deinococcus</taxon>
    </lineage>
</organism>
<keyword evidence="1" id="KW-0472">Membrane</keyword>
<accession>A0A7W8GH10</accession>
<protein>
    <submittedName>
        <fullName evidence="2">ABC-2 type transport system permease protein</fullName>
    </submittedName>
</protein>
<dbReference type="AlphaFoldDB" id="A0A7W8GH10"/>
<evidence type="ECO:0000256" key="1">
    <source>
        <dbReference type="SAM" id="Phobius"/>
    </source>
</evidence>
<dbReference type="RefSeq" id="WP_184030730.1">
    <property type="nucleotide sequence ID" value="NZ_JACHFN010000012.1"/>
</dbReference>
<feature type="transmembrane region" description="Helical" evidence="1">
    <location>
        <begin position="416"/>
        <end position="438"/>
    </location>
</feature>
<feature type="transmembrane region" description="Helical" evidence="1">
    <location>
        <begin position="389"/>
        <end position="410"/>
    </location>
</feature>
<proteinExistence type="predicted"/>
<feature type="transmembrane region" description="Helical" evidence="1">
    <location>
        <begin position="71"/>
        <end position="92"/>
    </location>
</feature>
<keyword evidence="3" id="KW-1185">Reference proteome</keyword>
<name>A0A7W8GH10_9DEIO</name>
<evidence type="ECO:0000313" key="3">
    <source>
        <dbReference type="Proteomes" id="UP000525389"/>
    </source>
</evidence>
<feature type="transmembrane region" description="Helical" evidence="1">
    <location>
        <begin position="149"/>
        <end position="171"/>
    </location>
</feature>
<feature type="transmembrane region" description="Helical" evidence="1">
    <location>
        <begin position="118"/>
        <end position="143"/>
    </location>
</feature>
<evidence type="ECO:0000313" key="2">
    <source>
        <dbReference type="EMBL" id="MBB5235494.1"/>
    </source>
</evidence>
<keyword evidence="1" id="KW-1133">Transmembrane helix</keyword>
<dbReference type="EMBL" id="JACHFN010000012">
    <property type="protein sequence ID" value="MBB5235494.1"/>
    <property type="molecule type" value="Genomic_DNA"/>
</dbReference>
<keyword evidence="1" id="KW-0812">Transmembrane</keyword>